<dbReference type="Pfam" id="PF13591">
    <property type="entry name" value="MerR_2"/>
    <property type="match status" value="1"/>
</dbReference>
<dbReference type="EMBL" id="JBHTMV010000001">
    <property type="protein sequence ID" value="MFD1292298.1"/>
    <property type="molecule type" value="Genomic_DNA"/>
</dbReference>
<name>A0ABW3WKU6_9FLAO</name>
<dbReference type="Gene3D" id="1.10.1660.10">
    <property type="match status" value="1"/>
</dbReference>
<dbReference type="Proteomes" id="UP001597241">
    <property type="component" value="Unassembled WGS sequence"/>
</dbReference>
<comment type="caution">
    <text evidence="2">The sequence shown here is derived from an EMBL/GenBank/DDBJ whole genome shotgun (WGS) entry which is preliminary data.</text>
</comment>
<dbReference type="RefSeq" id="WP_386806825.1">
    <property type="nucleotide sequence ID" value="NZ_JBHTMV010000001.1"/>
</dbReference>
<evidence type="ECO:0000313" key="3">
    <source>
        <dbReference type="Proteomes" id="UP001597241"/>
    </source>
</evidence>
<sequence length="99" mass="11702">MEGQNFISILQLCDHYNVEVSFFKQLEEEGLVEITTVKQTQCLHQNSISDVEKMIRIHQELKVNIEGIDVVFNLLQKMKSLQNEMNSLQNRLRLYENDF</sequence>
<evidence type="ECO:0000313" key="2">
    <source>
        <dbReference type="EMBL" id="MFD1292298.1"/>
    </source>
</evidence>
<evidence type="ECO:0000256" key="1">
    <source>
        <dbReference type="SAM" id="Coils"/>
    </source>
</evidence>
<keyword evidence="3" id="KW-1185">Reference proteome</keyword>
<reference evidence="3" key="1">
    <citation type="journal article" date="2019" name="Int. J. Syst. Evol. Microbiol.">
        <title>The Global Catalogue of Microorganisms (GCM) 10K type strain sequencing project: providing services to taxonomists for standard genome sequencing and annotation.</title>
        <authorList>
            <consortium name="The Broad Institute Genomics Platform"/>
            <consortium name="The Broad Institute Genome Sequencing Center for Infectious Disease"/>
            <person name="Wu L."/>
            <person name="Ma J."/>
        </authorList>
    </citation>
    <scope>NUCLEOTIDE SEQUENCE [LARGE SCALE GENOMIC DNA]</scope>
    <source>
        <strain evidence="3">CCUG 62221</strain>
    </source>
</reference>
<feature type="coiled-coil region" evidence="1">
    <location>
        <begin position="71"/>
        <end position="98"/>
    </location>
</feature>
<organism evidence="2 3">
    <name type="scientific">Lutibacter holmesii</name>
    <dbReference type="NCBI Taxonomy" id="1137985"/>
    <lineage>
        <taxon>Bacteria</taxon>
        <taxon>Pseudomonadati</taxon>
        <taxon>Bacteroidota</taxon>
        <taxon>Flavobacteriia</taxon>
        <taxon>Flavobacteriales</taxon>
        <taxon>Flavobacteriaceae</taxon>
        <taxon>Lutibacter</taxon>
    </lineage>
</organism>
<protein>
    <submittedName>
        <fullName evidence="2">Chaperone modulator CbpM</fullName>
    </submittedName>
</protein>
<accession>A0ABW3WKU6</accession>
<gene>
    <name evidence="2" type="ORF">ACFQ5N_00500</name>
</gene>
<proteinExistence type="predicted"/>
<keyword evidence="1" id="KW-0175">Coiled coil</keyword>